<feature type="region of interest" description="Disordered" evidence="2">
    <location>
        <begin position="1"/>
        <end position="20"/>
    </location>
</feature>
<evidence type="ECO:0000256" key="1">
    <source>
        <dbReference type="ARBA" id="ARBA00009320"/>
    </source>
</evidence>
<dbReference type="AlphaFoldDB" id="A0A2S6IIZ8"/>
<dbReference type="Proteomes" id="UP000239485">
    <property type="component" value="Unassembled WGS sequence"/>
</dbReference>
<gene>
    <name evidence="3" type="ORF">CLV92_10828</name>
</gene>
<keyword evidence="3" id="KW-0456">Lyase</keyword>
<evidence type="ECO:0000313" key="3">
    <source>
        <dbReference type="EMBL" id="PPK94130.1"/>
    </source>
</evidence>
<dbReference type="InterPro" id="IPR050571">
    <property type="entry name" value="Class-IV_PLP-Dep_Aminotrnsfr"/>
</dbReference>
<dbReference type="Pfam" id="PF01063">
    <property type="entry name" value="Aminotran_4"/>
    <property type="match status" value="1"/>
</dbReference>
<sequence length="311" mass="31779">MGDSVGVTTPPVESPGALPRPTVAIPAGRAAGVLGRGLVDPADPVLAAEDLGLGRGDGCFETLRVLAGEDPGEQRRVQGWDAHLDRLERSCAALELPRPDRAAWAALAAELVASAGSGESALKLMVTRGLPGSGVPTGVATLAPLPASALRQREAGIAVVSLSRGTPADAHADAPWLLGGVKTLSYAVHTAAVREAERRGADDALLVSTDGFALEGPTSSLLWWADGALRTTPAGPTGILTGTTQEALFAAAADEGVRVEAALVPVVDLTAADAAWFASSVRGIVEVISLDGVPLPRLPELTARWRRLAGF</sequence>
<dbReference type="PANTHER" id="PTHR42743">
    <property type="entry name" value="AMINO-ACID AMINOTRANSFERASE"/>
    <property type="match status" value="1"/>
</dbReference>
<comment type="similarity">
    <text evidence="1">Belongs to the class-IV pyridoxal-phosphate-dependent aminotransferase family.</text>
</comment>
<dbReference type="SUPFAM" id="SSF56752">
    <property type="entry name" value="D-aminoacid aminotransferase-like PLP-dependent enzymes"/>
    <property type="match status" value="1"/>
</dbReference>
<dbReference type="InterPro" id="IPR036038">
    <property type="entry name" value="Aminotransferase-like"/>
</dbReference>
<dbReference type="GO" id="GO:0046394">
    <property type="term" value="P:carboxylic acid biosynthetic process"/>
    <property type="evidence" value="ECO:0007669"/>
    <property type="project" value="UniProtKB-ARBA"/>
</dbReference>
<dbReference type="InterPro" id="IPR001544">
    <property type="entry name" value="Aminotrans_IV"/>
</dbReference>
<dbReference type="Gene3D" id="3.20.10.10">
    <property type="entry name" value="D-amino Acid Aminotransferase, subunit A, domain 2"/>
    <property type="match status" value="1"/>
</dbReference>
<dbReference type="InterPro" id="IPR043131">
    <property type="entry name" value="BCAT-like_N"/>
</dbReference>
<protein>
    <submittedName>
        <fullName evidence="3">4-amino-4-deoxychorismate lyase</fullName>
    </submittedName>
</protein>
<dbReference type="InterPro" id="IPR043132">
    <property type="entry name" value="BCAT-like_C"/>
</dbReference>
<dbReference type="GO" id="GO:0016829">
    <property type="term" value="F:lyase activity"/>
    <property type="evidence" value="ECO:0007669"/>
    <property type="project" value="UniProtKB-KW"/>
</dbReference>
<comment type="caution">
    <text evidence="3">The sequence shown here is derived from an EMBL/GenBank/DDBJ whole genome shotgun (WGS) entry which is preliminary data.</text>
</comment>
<name>A0A2S6IIZ8_9ACTN</name>
<proteinExistence type="inferred from homology"/>
<dbReference type="Gene3D" id="3.30.470.10">
    <property type="match status" value="1"/>
</dbReference>
<dbReference type="PANTHER" id="PTHR42743:SF11">
    <property type="entry name" value="AMINODEOXYCHORISMATE LYASE"/>
    <property type="match status" value="1"/>
</dbReference>
<organism evidence="3 4">
    <name type="scientific">Kineococcus xinjiangensis</name>
    <dbReference type="NCBI Taxonomy" id="512762"/>
    <lineage>
        <taxon>Bacteria</taxon>
        <taxon>Bacillati</taxon>
        <taxon>Actinomycetota</taxon>
        <taxon>Actinomycetes</taxon>
        <taxon>Kineosporiales</taxon>
        <taxon>Kineosporiaceae</taxon>
        <taxon>Kineococcus</taxon>
    </lineage>
</organism>
<accession>A0A2S6IIZ8</accession>
<keyword evidence="4" id="KW-1185">Reference proteome</keyword>
<evidence type="ECO:0000313" key="4">
    <source>
        <dbReference type="Proteomes" id="UP000239485"/>
    </source>
</evidence>
<evidence type="ECO:0000256" key="2">
    <source>
        <dbReference type="SAM" id="MobiDB-lite"/>
    </source>
</evidence>
<dbReference type="EMBL" id="PTJD01000008">
    <property type="protein sequence ID" value="PPK94130.1"/>
    <property type="molecule type" value="Genomic_DNA"/>
</dbReference>
<dbReference type="GO" id="GO:0005829">
    <property type="term" value="C:cytosol"/>
    <property type="evidence" value="ECO:0007669"/>
    <property type="project" value="TreeGrafter"/>
</dbReference>
<reference evidence="3 4" key="1">
    <citation type="submission" date="2018-02" db="EMBL/GenBank/DDBJ databases">
        <title>Genomic Encyclopedia of Archaeal and Bacterial Type Strains, Phase II (KMG-II): from individual species to whole genera.</title>
        <authorList>
            <person name="Goeker M."/>
        </authorList>
    </citation>
    <scope>NUCLEOTIDE SEQUENCE [LARGE SCALE GENOMIC DNA]</scope>
    <source>
        <strain evidence="3 4">DSM 22857</strain>
    </source>
</reference>